<dbReference type="RefSeq" id="WP_116614998.1">
    <property type="nucleotide sequence ID" value="NZ_QEOB01000042.1"/>
</dbReference>
<name>A0ABX5K755_9BURK</name>
<comment type="caution">
    <text evidence="1">The sequence shown here is derived from an EMBL/GenBank/DDBJ whole genome shotgun (WGS) entry which is preliminary data.</text>
</comment>
<dbReference type="Proteomes" id="UP000245712">
    <property type="component" value="Unassembled WGS sequence"/>
</dbReference>
<evidence type="ECO:0000313" key="2">
    <source>
        <dbReference type="Proteomes" id="UP000245712"/>
    </source>
</evidence>
<proteinExistence type="predicted"/>
<reference evidence="1 2" key="1">
    <citation type="submission" date="2018-05" db="EMBL/GenBank/DDBJ databases">
        <title>Genomic Encyclopedia of Type Strains, Phase IV (KMG-V): Genome sequencing to study the core and pangenomes of soil and plant-associated prokaryotes.</title>
        <authorList>
            <person name="Whitman W."/>
        </authorList>
    </citation>
    <scope>NUCLEOTIDE SEQUENCE [LARGE SCALE GENOMIC DNA]</scope>
    <source>
        <strain evidence="1 2">SCZa-39</strain>
    </source>
</reference>
<sequence length="69" mass="8301">MGKHFNANVWREYDSWRTREPEEAELLTAEERETFAIVDEDYARDASDAQDEMGPRFRPAYRVRLMDEM</sequence>
<protein>
    <submittedName>
        <fullName evidence="1">Uncharacterized protein</fullName>
    </submittedName>
</protein>
<accession>A0ABX5K755</accession>
<organism evidence="1 2">
    <name type="scientific">Paraburkholderia unamae</name>
    <dbReference type="NCBI Taxonomy" id="219649"/>
    <lineage>
        <taxon>Bacteria</taxon>
        <taxon>Pseudomonadati</taxon>
        <taxon>Pseudomonadota</taxon>
        <taxon>Betaproteobacteria</taxon>
        <taxon>Burkholderiales</taxon>
        <taxon>Burkholderiaceae</taxon>
        <taxon>Paraburkholderia</taxon>
    </lineage>
</organism>
<evidence type="ECO:0000313" key="1">
    <source>
        <dbReference type="EMBL" id="PVX61274.1"/>
    </source>
</evidence>
<gene>
    <name evidence="1" type="ORF">C7402_14267</name>
</gene>
<keyword evidence="2" id="KW-1185">Reference proteome</keyword>
<dbReference type="EMBL" id="QEOB01000042">
    <property type="protein sequence ID" value="PVX61274.1"/>
    <property type="molecule type" value="Genomic_DNA"/>
</dbReference>